<name>E4N7D9_KITSK</name>
<evidence type="ECO:0000256" key="11">
    <source>
        <dbReference type="ARBA" id="ARBA00031350"/>
    </source>
</evidence>
<gene>
    <name evidence="12" type="ordered locus">KSE_12890</name>
</gene>
<evidence type="ECO:0000256" key="9">
    <source>
        <dbReference type="ARBA" id="ARBA00030757"/>
    </source>
</evidence>
<dbReference type="KEGG" id="ksk:KSE_12890"/>
<keyword evidence="5" id="KW-0963">Cytoplasm</keyword>
<evidence type="ECO:0000313" key="12">
    <source>
        <dbReference type="EMBL" id="BAJ27120.1"/>
    </source>
</evidence>
<dbReference type="GO" id="GO:0004719">
    <property type="term" value="F:protein-L-isoaspartate (D-aspartate) O-methyltransferase activity"/>
    <property type="evidence" value="ECO:0007669"/>
    <property type="project" value="UniProtKB-EC"/>
</dbReference>
<dbReference type="EC" id="2.1.1.77" evidence="3"/>
<evidence type="ECO:0000313" key="13">
    <source>
        <dbReference type="Proteomes" id="UP000007076"/>
    </source>
</evidence>
<dbReference type="GO" id="GO:0032259">
    <property type="term" value="P:methylation"/>
    <property type="evidence" value="ECO:0007669"/>
    <property type="project" value="UniProtKB-KW"/>
</dbReference>
<sequence length="363" mass="39873">MAAGGLWPRRSPWIRDAVARLPRDEFAPERLWDWDGRAWQPVDRDSDPDRWLELLYGDPHRAAATQVTEGRPTSSVSAQALVVDMLDSLRLEPGRRVLELGTSPSAWNAALLAHRAGPGRVTTVEVDPGLAAAGAARLKAAGLDVEAIAGDGGLGHPAGAPYDRVVATYAVERVPWAWIEQTRPGGHLVVPWGRLGHAALTVAPDHTHATGWMQGLAQFMPDRTTTPTGPRDFTAVRAHTPPSGPEQHTTRDPEHLRTDWGLLFHLRVALPELTITTAVDQDGTSAWIHDSAESWTTLSTTPDGTYRTQGGPRHLADLLDDAWTRWEQLGRPTGYDYGMTVTPDRQWIWHADPDNGPRWPDPT</sequence>
<dbReference type="STRING" id="452652.KSE_12890"/>
<evidence type="ECO:0000256" key="10">
    <source>
        <dbReference type="ARBA" id="ARBA00031323"/>
    </source>
</evidence>
<dbReference type="HOGENOM" id="CLU_037629_0_1_11"/>
<evidence type="ECO:0000256" key="8">
    <source>
        <dbReference type="ARBA" id="ARBA00022691"/>
    </source>
</evidence>
<dbReference type="InterPro" id="IPR029063">
    <property type="entry name" value="SAM-dependent_MTases_sf"/>
</dbReference>
<keyword evidence="7 12" id="KW-0808">Transferase</keyword>
<keyword evidence="8" id="KW-0949">S-adenosyl-L-methionine</keyword>
<keyword evidence="6 12" id="KW-0489">Methyltransferase</keyword>
<evidence type="ECO:0000256" key="1">
    <source>
        <dbReference type="ARBA" id="ARBA00004496"/>
    </source>
</evidence>
<dbReference type="PANTHER" id="PTHR11579:SF0">
    <property type="entry name" value="PROTEIN-L-ISOASPARTATE(D-ASPARTATE) O-METHYLTRANSFERASE"/>
    <property type="match status" value="1"/>
</dbReference>
<dbReference type="GO" id="GO:0005737">
    <property type="term" value="C:cytoplasm"/>
    <property type="evidence" value="ECO:0007669"/>
    <property type="project" value="UniProtKB-SubCell"/>
</dbReference>
<dbReference type="SUPFAM" id="SSF53335">
    <property type="entry name" value="S-adenosyl-L-methionine-dependent methyltransferases"/>
    <property type="match status" value="1"/>
</dbReference>
<evidence type="ECO:0000256" key="6">
    <source>
        <dbReference type="ARBA" id="ARBA00022603"/>
    </source>
</evidence>
<dbReference type="PANTHER" id="PTHR11579">
    <property type="entry name" value="PROTEIN-L-ISOASPARTATE O-METHYLTRANSFERASE"/>
    <property type="match status" value="1"/>
</dbReference>
<dbReference type="eggNOG" id="COG2518">
    <property type="taxonomic scope" value="Bacteria"/>
</dbReference>
<evidence type="ECO:0000256" key="4">
    <source>
        <dbReference type="ARBA" id="ARBA00013346"/>
    </source>
</evidence>
<evidence type="ECO:0000256" key="5">
    <source>
        <dbReference type="ARBA" id="ARBA00022490"/>
    </source>
</evidence>
<keyword evidence="13" id="KW-1185">Reference proteome</keyword>
<comment type="similarity">
    <text evidence="2">Belongs to the methyltransferase superfamily. L-isoaspartyl/D-aspartyl protein methyltransferase family.</text>
</comment>
<proteinExistence type="inferred from homology"/>
<dbReference type="Gene3D" id="3.40.50.150">
    <property type="entry name" value="Vaccinia Virus protein VP39"/>
    <property type="match status" value="1"/>
</dbReference>
<dbReference type="Pfam" id="PF01135">
    <property type="entry name" value="PCMT"/>
    <property type="match status" value="1"/>
</dbReference>
<protein>
    <recommendedName>
        <fullName evidence="4">Protein-L-isoaspartate O-methyltransferase</fullName>
        <ecNumber evidence="3">2.1.1.77</ecNumber>
    </recommendedName>
    <alternativeName>
        <fullName evidence="11">L-isoaspartyl protein carboxyl methyltransferase</fullName>
    </alternativeName>
    <alternativeName>
        <fullName evidence="9">Protein L-isoaspartyl methyltransferase</fullName>
    </alternativeName>
    <alternativeName>
        <fullName evidence="10">Protein-beta-aspartate methyltransferase</fullName>
    </alternativeName>
</protein>
<evidence type="ECO:0000256" key="2">
    <source>
        <dbReference type="ARBA" id="ARBA00005369"/>
    </source>
</evidence>
<dbReference type="PATRIC" id="fig|452652.3.peg.1286"/>
<dbReference type="CDD" id="cd02440">
    <property type="entry name" value="AdoMet_MTases"/>
    <property type="match status" value="1"/>
</dbReference>
<dbReference type="InterPro" id="IPR000682">
    <property type="entry name" value="PCMT"/>
</dbReference>
<accession>E4N7D9</accession>
<dbReference type="EMBL" id="AP010968">
    <property type="protein sequence ID" value="BAJ27120.1"/>
    <property type="molecule type" value="Genomic_DNA"/>
</dbReference>
<organism evidence="12 13">
    <name type="scientific">Kitasatospora setae (strain ATCC 33774 / DSM 43861 / JCM 3304 / KCC A-0304 / NBRC 14216 / KM-6054)</name>
    <name type="common">Streptomyces setae</name>
    <dbReference type="NCBI Taxonomy" id="452652"/>
    <lineage>
        <taxon>Bacteria</taxon>
        <taxon>Bacillati</taxon>
        <taxon>Actinomycetota</taxon>
        <taxon>Actinomycetes</taxon>
        <taxon>Kitasatosporales</taxon>
        <taxon>Streptomycetaceae</taxon>
        <taxon>Kitasatospora</taxon>
    </lineage>
</organism>
<evidence type="ECO:0000256" key="3">
    <source>
        <dbReference type="ARBA" id="ARBA00011890"/>
    </source>
</evidence>
<dbReference type="Proteomes" id="UP000007076">
    <property type="component" value="Chromosome"/>
</dbReference>
<reference evidence="12 13" key="1">
    <citation type="journal article" date="2010" name="DNA Res.">
        <title>Genome sequence of Kitasatospora setae NBRC 14216T: an evolutionary snapshot of the family Streptomycetaceae.</title>
        <authorList>
            <person name="Ichikawa N."/>
            <person name="Oguchi A."/>
            <person name="Ikeda H."/>
            <person name="Ishikawa J."/>
            <person name="Kitani S."/>
            <person name="Watanabe Y."/>
            <person name="Nakamura S."/>
            <person name="Katano Y."/>
            <person name="Kishi E."/>
            <person name="Sasagawa M."/>
            <person name="Ankai A."/>
            <person name="Fukui S."/>
            <person name="Hashimoto Y."/>
            <person name="Kamata S."/>
            <person name="Otoguro M."/>
            <person name="Tanikawa S."/>
            <person name="Nihira T."/>
            <person name="Horinouchi S."/>
            <person name="Ohnishi Y."/>
            <person name="Hayakawa M."/>
            <person name="Kuzuyama T."/>
            <person name="Arisawa A."/>
            <person name="Nomoto F."/>
            <person name="Miura H."/>
            <person name="Takahashi Y."/>
            <person name="Fujita N."/>
        </authorList>
    </citation>
    <scope>NUCLEOTIDE SEQUENCE [LARGE SCALE GENOMIC DNA]</scope>
    <source>
        <strain evidence="13">ATCC 33774 / DSM 43861 / JCM 3304 / KCC A-0304 / NBRC 14216 / KM-6054</strain>
    </source>
</reference>
<dbReference type="AlphaFoldDB" id="E4N7D9"/>
<comment type="subcellular location">
    <subcellularLocation>
        <location evidence="1">Cytoplasm</location>
    </subcellularLocation>
</comment>
<evidence type="ECO:0000256" key="7">
    <source>
        <dbReference type="ARBA" id="ARBA00022679"/>
    </source>
</evidence>